<feature type="transmembrane region" description="Helical" evidence="1">
    <location>
        <begin position="137"/>
        <end position="156"/>
    </location>
</feature>
<accession>A0A318Y0A3</accession>
<dbReference type="EMBL" id="QKMR01000005">
    <property type="protein sequence ID" value="PYG88754.1"/>
    <property type="molecule type" value="Genomic_DNA"/>
</dbReference>
<feature type="transmembrane region" description="Helical" evidence="1">
    <location>
        <begin position="73"/>
        <end position="91"/>
    </location>
</feature>
<dbReference type="GO" id="GO:0016020">
    <property type="term" value="C:membrane"/>
    <property type="evidence" value="ECO:0007669"/>
    <property type="project" value="InterPro"/>
</dbReference>
<evidence type="ECO:0000256" key="1">
    <source>
        <dbReference type="SAM" id="Phobius"/>
    </source>
</evidence>
<feature type="transmembrane region" description="Helical" evidence="1">
    <location>
        <begin position="103"/>
        <end position="125"/>
    </location>
</feature>
<dbReference type="Proteomes" id="UP000248132">
    <property type="component" value="Unassembled WGS sequence"/>
</dbReference>
<gene>
    <name evidence="2" type="ORF">LY28_01109</name>
</gene>
<dbReference type="InterPro" id="IPR009825">
    <property type="entry name" value="ECF_substrate-spec-like"/>
</dbReference>
<keyword evidence="1" id="KW-0812">Transmembrane</keyword>
<dbReference type="RefSeq" id="WP_110461177.1">
    <property type="nucleotide sequence ID" value="NZ_QKMR01000005.1"/>
</dbReference>
<dbReference type="Gene3D" id="1.10.1760.20">
    <property type="match status" value="1"/>
</dbReference>
<dbReference type="OrthoDB" id="4624at2"/>
<protein>
    <submittedName>
        <fullName evidence="2">ECF transporter S component (Folate family)</fullName>
    </submittedName>
</protein>
<keyword evidence="1" id="KW-0472">Membrane</keyword>
<dbReference type="AlphaFoldDB" id="A0A318Y0A3"/>
<sequence length="173" mass="19145">MHDKTRNILFVGLFVALEIILTRFTSVETLTVRISFEFIAVALSAILFGPVTAGTAAAAADILGMIIFPKGPYFPGFTLSAFVSGILYGLILYKKRITLVRTFFSALAVIVITGLIMNTVWLFYLYGNAAYAGLASRLVKCTVFLPIQTVMIYFTWKYSGALISRTINQRQSF</sequence>
<keyword evidence="3" id="KW-1185">Reference proteome</keyword>
<reference evidence="2 3" key="1">
    <citation type="submission" date="2018-06" db="EMBL/GenBank/DDBJ databases">
        <title>Genomic Encyclopedia of Type Strains, Phase I: the one thousand microbial genomes (KMG-I) project.</title>
        <authorList>
            <person name="Kyrpides N."/>
        </authorList>
    </citation>
    <scope>NUCLEOTIDE SEQUENCE [LARGE SCALE GENOMIC DNA]</scope>
    <source>
        <strain evidence="2 3">DSM 19573</strain>
    </source>
</reference>
<name>A0A318Y0A3_9FIRM</name>
<dbReference type="NCBIfam" id="TIGR04518">
    <property type="entry name" value="ECF_S_folT_fam"/>
    <property type="match status" value="1"/>
</dbReference>
<feature type="transmembrane region" description="Helical" evidence="1">
    <location>
        <begin position="38"/>
        <end position="67"/>
    </location>
</feature>
<evidence type="ECO:0000313" key="2">
    <source>
        <dbReference type="EMBL" id="PYG88754.1"/>
    </source>
</evidence>
<proteinExistence type="predicted"/>
<comment type="caution">
    <text evidence="2">The sequence shown here is derived from an EMBL/GenBank/DDBJ whole genome shotgun (WGS) entry which is preliminary data.</text>
</comment>
<evidence type="ECO:0000313" key="3">
    <source>
        <dbReference type="Proteomes" id="UP000248132"/>
    </source>
</evidence>
<feature type="transmembrane region" description="Helical" evidence="1">
    <location>
        <begin position="6"/>
        <end position="26"/>
    </location>
</feature>
<keyword evidence="1" id="KW-1133">Transmembrane helix</keyword>
<dbReference type="InterPro" id="IPR030949">
    <property type="entry name" value="ECF_S_folate_fam"/>
</dbReference>
<organism evidence="2 3">
    <name type="scientific">Ruminiclostridium sufflavum DSM 19573</name>
    <dbReference type="NCBI Taxonomy" id="1121337"/>
    <lineage>
        <taxon>Bacteria</taxon>
        <taxon>Bacillati</taxon>
        <taxon>Bacillota</taxon>
        <taxon>Clostridia</taxon>
        <taxon>Eubacteriales</taxon>
        <taxon>Oscillospiraceae</taxon>
        <taxon>Ruminiclostridium</taxon>
    </lineage>
</organism>
<dbReference type="Pfam" id="PF07155">
    <property type="entry name" value="ECF-ribofla_trS"/>
    <property type="match status" value="1"/>
</dbReference>